<dbReference type="PANTHER" id="PTHR45023">
    <property type="match status" value="1"/>
</dbReference>
<feature type="non-terminal residue" evidence="2">
    <location>
        <position position="114"/>
    </location>
</feature>
<organism evidence="2 3">
    <name type="scientific">Arabis alpina</name>
    <name type="common">Alpine rock-cress</name>
    <dbReference type="NCBI Taxonomy" id="50452"/>
    <lineage>
        <taxon>Eukaryota</taxon>
        <taxon>Viridiplantae</taxon>
        <taxon>Streptophyta</taxon>
        <taxon>Embryophyta</taxon>
        <taxon>Tracheophyta</taxon>
        <taxon>Spermatophyta</taxon>
        <taxon>Magnoliopsida</taxon>
        <taxon>eudicotyledons</taxon>
        <taxon>Gunneridae</taxon>
        <taxon>Pentapetalae</taxon>
        <taxon>rosids</taxon>
        <taxon>malvids</taxon>
        <taxon>Brassicales</taxon>
        <taxon>Brassicaceae</taxon>
        <taxon>Arabideae</taxon>
        <taxon>Arabis</taxon>
    </lineage>
</organism>
<dbReference type="AlphaFoldDB" id="A0A087FW68"/>
<keyword evidence="3" id="KW-1185">Reference proteome</keyword>
<dbReference type="PANTHER" id="PTHR45023:SF4">
    <property type="entry name" value="GLYCINE-RICH PROTEIN-RELATED"/>
    <property type="match status" value="1"/>
</dbReference>
<evidence type="ECO:0000313" key="2">
    <source>
        <dbReference type="EMBL" id="KFK21870.1"/>
    </source>
</evidence>
<dbReference type="Proteomes" id="UP000029120">
    <property type="component" value="Unassembled WGS sequence"/>
</dbReference>
<dbReference type="OrthoDB" id="1022043at2759"/>
<feature type="region of interest" description="Disordered" evidence="1">
    <location>
        <begin position="40"/>
        <end position="59"/>
    </location>
</feature>
<protein>
    <recommendedName>
        <fullName evidence="4">Myb-like domain-containing protein</fullName>
    </recommendedName>
</protein>
<name>A0A087FW68_ARAAL</name>
<proteinExistence type="predicted"/>
<evidence type="ECO:0008006" key="4">
    <source>
        <dbReference type="Google" id="ProtNLM"/>
    </source>
</evidence>
<reference evidence="3" key="1">
    <citation type="journal article" date="2015" name="Nat. Plants">
        <title>Genome expansion of Arabis alpina linked with retrotransposition and reduced symmetric DNA methylation.</title>
        <authorList>
            <person name="Willing E.M."/>
            <person name="Rawat V."/>
            <person name="Mandakova T."/>
            <person name="Maumus F."/>
            <person name="James G.V."/>
            <person name="Nordstroem K.J."/>
            <person name="Becker C."/>
            <person name="Warthmann N."/>
            <person name="Chica C."/>
            <person name="Szarzynska B."/>
            <person name="Zytnicki M."/>
            <person name="Albani M.C."/>
            <person name="Kiefer C."/>
            <person name="Bergonzi S."/>
            <person name="Castaings L."/>
            <person name="Mateos J.L."/>
            <person name="Berns M.C."/>
            <person name="Bujdoso N."/>
            <person name="Piofczyk T."/>
            <person name="de Lorenzo L."/>
            <person name="Barrero-Sicilia C."/>
            <person name="Mateos I."/>
            <person name="Piednoel M."/>
            <person name="Hagmann J."/>
            <person name="Chen-Min-Tao R."/>
            <person name="Iglesias-Fernandez R."/>
            <person name="Schuster S.C."/>
            <person name="Alonso-Blanco C."/>
            <person name="Roudier F."/>
            <person name="Carbonero P."/>
            <person name="Paz-Ares J."/>
            <person name="Davis S.J."/>
            <person name="Pecinka A."/>
            <person name="Quesneville H."/>
            <person name="Colot V."/>
            <person name="Lysak M.A."/>
            <person name="Weigel D."/>
            <person name="Coupland G."/>
            <person name="Schneeberger K."/>
        </authorList>
    </citation>
    <scope>NUCLEOTIDE SEQUENCE [LARGE SCALE GENOMIC DNA]</scope>
    <source>
        <strain evidence="3">cv. Pajares</strain>
    </source>
</reference>
<dbReference type="OMA" id="QENHYPQ"/>
<evidence type="ECO:0000313" key="3">
    <source>
        <dbReference type="Proteomes" id="UP000029120"/>
    </source>
</evidence>
<dbReference type="EMBL" id="KL994964">
    <property type="protein sequence ID" value="KFK21870.1"/>
    <property type="molecule type" value="Genomic_DNA"/>
</dbReference>
<accession>A0A087FW68</accession>
<evidence type="ECO:0000256" key="1">
    <source>
        <dbReference type="SAM" id="MobiDB-lite"/>
    </source>
</evidence>
<dbReference type="Gramene" id="KFK21870">
    <property type="protein sequence ID" value="KFK21870"/>
    <property type="gene ID" value="AALP_AAs66013U000100"/>
</dbReference>
<sequence>MDSPNPYSQRSKFMDLLHDQQENHYPQNIPYRFSQFIPVGASQSQCPDDPTLDEEEVKERKRWGKTEDVVLISCWLNTSKDSIKSNEQKSGTFWNRIAAMYADSPSIPADEKRE</sequence>
<gene>
    <name evidence="2" type="ORF">AALP_AAs66013U000100</name>
</gene>